<dbReference type="InterPro" id="IPR014284">
    <property type="entry name" value="RNA_pol_sigma-70_dom"/>
</dbReference>
<comment type="similarity">
    <text evidence="1">Belongs to the sigma-70 factor family. ECF subfamily.</text>
</comment>
<evidence type="ECO:0000313" key="7">
    <source>
        <dbReference type="EMBL" id="GAA5528093.1"/>
    </source>
</evidence>
<comment type="caution">
    <text evidence="7">The sequence shown here is derived from an EMBL/GenBank/DDBJ whole genome shotgun (WGS) entry which is preliminary data.</text>
</comment>
<keyword evidence="8" id="KW-1185">Reference proteome</keyword>
<sequence length="246" mass="28560">MATHHAKVDFVAAFSLAQSWQLSPEQCFEYAITLEQSEAITPEEQALVLSYIHTEKHLVQALQDSNHPDHAAALSEVQAQCLHTIRLYSYHWKKDNALAEEDICQTALLRTLEKIKLFKYRSAFRTWITRIVINESLQLHRRQNTQSRAAEQESLELHAGLQSHQESVLDVAINNVERIEFEAILRQQTDQRLLTVFEMYVDQDATLKQIGEYLHLKPSRVHTLLKLVRDLFRGFRDNPDHNPPQT</sequence>
<evidence type="ECO:0000313" key="8">
    <source>
        <dbReference type="Proteomes" id="UP001428290"/>
    </source>
</evidence>
<protein>
    <recommendedName>
        <fullName evidence="6">RNA polymerase sigma-70 region 2 domain-containing protein</fullName>
    </recommendedName>
</protein>
<keyword evidence="5" id="KW-0804">Transcription</keyword>
<accession>A0ABP9WY22</accession>
<gene>
    <name evidence="7" type="ORF">Hgul01_01889</name>
</gene>
<dbReference type="InterPro" id="IPR007627">
    <property type="entry name" value="RNA_pol_sigma70_r2"/>
</dbReference>
<dbReference type="PANTHER" id="PTHR43133">
    <property type="entry name" value="RNA POLYMERASE ECF-TYPE SIGMA FACTO"/>
    <property type="match status" value="1"/>
</dbReference>
<dbReference type="Proteomes" id="UP001428290">
    <property type="component" value="Unassembled WGS sequence"/>
</dbReference>
<reference evidence="7 8" key="1">
    <citation type="submission" date="2024-02" db="EMBL/GenBank/DDBJ databases">
        <title>Herpetosiphon gulosus NBRC 112829.</title>
        <authorList>
            <person name="Ichikawa N."/>
            <person name="Katano-Makiyama Y."/>
            <person name="Hidaka K."/>
        </authorList>
    </citation>
    <scope>NUCLEOTIDE SEQUENCE [LARGE SCALE GENOMIC DNA]</scope>
    <source>
        <strain evidence="7 8">NBRC 112829</strain>
    </source>
</reference>
<feature type="domain" description="RNA polymerase sigma-70 region 2" evidence="6">
    <location>
        <begin position="90"/>
        <end position="144"/>
    </location>
</feature>
<name>A0ABP9WY22_9CHLR</name>
<dbReference type="SUPFAM" id="SSF88659">
    <property type="entry name" value="Sigma3 and sigma4 domains of RNA polymerase sigma factors"/>
    <property type="match status" value="1"/>
</dbReference>
<dbReference type="InterPro" id="IPR013325">
    <property type="entry name" value="RNA_pol_sigma_r2"/>
</dbReference>
<proteinExistence type="inferred from homology"/>
<dbReference type="RefSeq" id="WP_345721701.1">
    <property type="nucleotide sequence ID" value="NZ_BAABRU010000006.1"/>
</dbReference>
<evidence type="ECO:0000256" key="2">
    <source>
        <dbReference type="ARBA" id="ARBA00023015"/>
    </source>
</evidence>
<keyword evidence="2" id="KW-0805">Transcription regulation</keyword>
<dbReference type="InterPro" id="IPR013324">
    <property type="entry name" value="RNA_pol_sigma_r3/r4-like"/>
</dbReference>
<evidence type="ECO:0000259" key="6">
    <source>
        <dbReference type="Pfam" id="PF04542"/>
    </source>
</evidence>
<dbReference type="PANTHER" id="PTHR43133:SF8">
    <property type="entry name" value="RNA POLYMERASE SIGMA FACTOR HI_1459-RELATED"/>
    <property type="match status" value="1"/>
</dbReference>
<evidence type="ECO:0000256" key="4">
    <source>
        <dbReference type="ARBA" id="ARBA00023125"/>
    </source>
</evidence>
<organism evidence="7 8">
    <name type="scientific">Herpetosiphon gulosus</name>
    <dbReference type="NCBI Taxonomy" id="1973496"/>
    <lineage>
        <taxon>Bacteria</taxon>
        <taxon>Bacillati</taxon>
        <taxon>Chloroflexota</taxon>
        <taxon>Chloroflexia</taxon>
        <taxon>Herpetosiphonales</taxon>
        <taxon>Herpetosiphonaceae</taxon>
        <taxon>Herpetosiphon</taxon>
    </lineage>
</organism>
<dbReference type="InterPro" id="IPR039425">
    <property type="entry name" value="RNA_pol_sigma-70-like"/>
</dbReference>
<keyword evidence="3" id="KW-0731">Sigma factor</keyword>
<dbReference type="Gene3D" id="1.10.1740.10">
    <property type="match status" value="1"/>
</dbReference>
<keyword evidence="4" id="KW-0238">DNA-binding</keyword>
<evidence type="ECO:0000256" key="5">
    <source>
        <dbReference type="ARBA" id="ARBA00023163"/>
    </source>
</evidence>
<evidence type="ECO:0000256" key="3">
    <source>
        <dbReference type="ARBA" id="ARBA00023082"/>
    </source>
</evidence>
<dbReference type="Pfam" id="PF04542">
    <property type="entry name" value="Sigma70_r2"/>
    <property type="match status" value="1"/>
</dbReference>
<dbReference type="SUPFAM" id="SSF88946">
    <property type="entry name" value="Sigma2 domain of RNA polymerase sigma factors"/>
    <property type="match status" value="1"/>
</dbReference>
<dbReference type="EMBL" id="BAABRU010000006">
    <property type="protein sequence ID" value="GAA5528093.1"/>
    <property type="molecule type" value="Genomic_DNA"/>
</dbReference>
<evidence type="ECO:0000256" key="1">
    <source>
        <dbReference type="ARBA" id="ARBA00010641"/>
    </source>
</evidence>
<dbReference type="NCBIfam" id="TIGR02937">
    <property type="entry name" value="sigma70-ECF"/>
    <property type="match status" value="1"/>
</dbReference>